<keyword evidence="3" id="KW-1185">Reference proteome</keyword>
<dbReference type="EMBL" id="SSOP01000287">
    <property type="protein sequence ID" value="KAB5589315.1"/>
    <property type="molecule type" value="Genomic_DNA"/>
</dbReference>
<dbReference type="OrthoDB" id="423498at2759"/>
<dbReference type="SUPFAM" id="SSF63829">
    <property type="entry name" value="Calcium-dependent phosphotriesterase"/>
    <property type="match status" value="1"/>
</dbReference>
<accession>A0A5N5QC44</accession>
<evidence type="ECO:0000313" key="3">
    <source>
        <dbReference type="Proteomes" id="UP000383932"/>
    </source>
</evidence>
<dbReference type="InterPro" id="IPR013658">
    <property type="entry name" value="SGL"/>
</dbReference>
<dbReference type="Pfam" id="PF08450">
    <property type="entry name" value="SGL"/>
    <property type="match status" value="1"/>
</dbReference>
<proteinExistence type="predicted"/>
<dbReference type="Gene3D" id="2.120.10.30">
    <property type="entry name" value="TolB, C-terminal domain"/>
    <property type="match status" value="1"/>
</dbReference>
<dbReference type="AlphaFoldDB" id="A0A5N5QC44"/>
<reference evidence="2 3" key="1">
    <citation type="journal article" date="2019" name="Fungal Biol. Biotechnol.">
        <title>Draft genome sequence of fastidious pathogen Ceratobasidium theobromae, which causes vascular-streak dieback in Theobroma cacao.</title>
        <authorList>
            <person name="Ali S.S."/>
            <person name="Asman A."/>
            <person name="Shao J."/>
            <person name="Firmansyah A.P."/>
            <person name="Susilo A.W."/>
            <person name="Rosmana A."/>
            <person name="McMahon P."/>
            <person name="Junaid M."/>
            <person name="Guest D."/>
            <person name="Kheng T.Y."/>
            <person name="Meinhardt L.W."/>
            <person name="Bailey B.A."/>
        </authorList>
    </citation>
    <scope>NUCLEOTIDE SEQUENCE [LARGE SCALE GENOMIC DNA]</scope>
    <source>
        <strain evidence="2 3">CT2</strain>
    </source>
</reference>
<dbReference type="PANTHER" id="PTHR47064">
    <property type="entry name" value="PUTATIVE (AFU_ORTHOLOGUE AFUA_1G08990)-RELATED"/>
    <property type="match status" value="1"/>
</dbReference>
<feature type="domain" description="SMP-30/Gluconolactonase/LRE-like region" evidence="1">
    <location>
        <begin position="211"/>
        <end position="319"/>
    </location>
</feature>
<comment type="caution">
    <text evidence="2">The sequence shown here is derived from an EMBL/GenBank/DDBJ whole genome shotgun (WGS) entry which is preliminary data.</text>
</comment>
<gene>
    <name evidence="2" type="ORF">CTheo_7237</name>
</gene>
<organism evidence="2 3">
    <name type="scientific">Ceratobasidium theobromae</name>
    <dbReference type="NCBI Taxonomy" id="1582974"/>
    <lineage>
        <taxon>Eukaryota</taxon>
        <taxon>Fungi</taxon>
        <taxon>Dikarya</taxon>
        <taxon>Basidiomycota</taxon>
        <taxon>Agaricomycotina</taxon>
        <taxon>Agaricomycetes</taxon>
        <taxon>Cantharellales</taxon>
        <taxon>Ceratobasidiaceae</taxon>
        <taxon>Ceratobasidium</taxon>
    </lineage>
</organism>
<dbReference type="PANTHER" id="PTHR47064:SF2">
    <property type="entry name" value="SMP-30_GLUCONOLACTONASE_LRE-LIKE REGION DOMAIN-CONTAINING PROTEIN-RELATED"/>
    <property type="match status" value="1"/>
</dbReference>
<evidence type="ECO:0000313" key="2">
    <source>
        <dbReference type="EMBL" id="KAB5589315.1"/>
    </source>
</evidence>
<protein>
    <recommendedName>
        <fullName evidence="1">SMP-30/Gluconolactonase/LRE-like region domain-containing protein</fullName>
    </recommendedName>
</protein>
<sequence length="476" mass="51839">MCVSWEGTVLQVPFVHMGAQVGMAANTSSIHVRISQVSCASTNVPQYFPAISHAVINGSFDRGVSDSMWTTFYVDANGNATRERPFAFPPPNQPFVAEAKAFYDVLGESPSLTVVAQANSSQFHEAGVYVPATNEVYFTSNILNTTDTSGEYTYPIFSSLSKISLNATNETYHWEVVPQPSPQFVLPNGGTYYNGKVLMATQGYQLDTPSALITVDPITKRAETLLNNFYGRPFNSMNDVAVLTRGRNAETPVDDQWVFFTDPAYGYYFQHFKPYPRLPSQVYAFHPPTGTIRVVADGLQKPNGIQFAPDMKTCYISDTGFLSNDPADPAPRDGSGPGTIYAYDVVHPVSGSDPTTNPPALINKRLFAFTDNATPDGIKVDTEGNVYGGCFDGVHVSIFSYPTLVKLEIKIRIKVWNKNGALLGKILLGLEIASNVPGVPEGRGCANLVFVPGGLLMFSEDRMYLAKIKAKGALLP</sequence>
<dbReference type="InterPro" id="IPR011042">
    <property type="entry name" value="6-blade_b-propeller_TolB-like"/>
</dbReference>
<dbReference type="InterPro" id="IPR052988">
    <property type="entry name" value="Oryzine_lactonohydrolase"/>
</dbReference>
<dbReference type="Proteomes" id="UP000383932">
    <property type="component" value="Unassembled WGS sequence"/>
</dbReference>
<name>A0A5N5QC44_9AGAM</name>
<evidence type="ECO:0000259" key="1">
    <source>
        <dbReference type="Pfam" id="PF08450"/>
    </source>
</evidence>